<evidence type="ECO:0000313" key="4">
    <source>
        <dbReference type="EMBL" id="KKB43421.1"/>
    </source>
</evidence>
<dbReference type="PANTHER" id="PTHR11601">
    <property type="entry name" value="CYSTEINE DESULFURYLASE FAMILY MEMBER"/>
    <property type="match status" value="1"/>
</dbReference>
<dbReference type="AlphaFoldDB" id="A0A0F5ID29"/>
<accession>A0A0F5ID29</accession>
<dbReference type="Gene3D" id="3.40.640.10">
    <property type="entry name" value="Type I PLP-dependent aspartate aminotransferase-like (Major domain)"/>
    <property type="match status" value="1"/>
</dbReference>
<dbReference type="EMBL" id="JWIR02000003">
    <property type="protein sequence ID" value="KKB43421.1"/>
    <property type="molecule type" value="Genomic_DNA"/>
</dbReference>
<dbReference type="NCBIfam" id="NF002806">
    <property type="entry name" value="PRK02948.1"/>
    <property type="match status" value="1"/>
</dbReference>
<reference evidence="4" key="1">
    <citation type="submission" date="2015-02" db="EMBL/GenBank/DDBJ databases">
        <title>Genome Assembly of Bacillaceae bacterium MTCC 8252.</title>
        <authorList>
            <person name="Verma A."/>
            <person name="Khatri I."/>
            <person name="Mual P."/>
            <person name="Subramanian S."/>
            <person name="Krishnamurthi S."/>
        </authorList>
    </citation>
    <scope>NUCLEOTIDE SEQUENCE [LARGE SCALE GENOMIC DNA]</scope>
    <source>
        <strain evidence="4">MTCC 8252</strain>
    </source>
</reference>
<gene>
    <name evidence="4" type="ORF">QY95_01666</name>
</gene>
<organism evidence="4 5">
    <name type="scientific">Bacillus thermotolerans</name>
    <name type="common">Quasibacillus thermotolerans</name>
    <dbReference type="NCBI Taxonomy" id="1221996"/>
    <lineage>
        <taxon>Bacteria</taxon>
        <taxon>Bacillati</taxon>
        <taxon>Bacillota</taxon>
        <taxon>Bacilli</taxon>
        <taxon>Bacillales</taxon>
        <taxon>Bacillaceae</taxon>
        <taxon>Bacillus</taxon>
    </lineage>
</organism>
<dbReference type="InterPro" id="IPR015421">
    <property type="entry name" value="PyrdxlP-dep_Trfase_major"/>
</dbReference>
<evidence type="ECO:0000313" key="5">
    <source>
        <dbReference type="Proteomes" id="UP000031563"/>
    </source>
</evidence>
<keyword evidence="5" id="KW-1185">Reference proteome</keyword>
<evidence type="ECO:0000259" key="3">
    <source>
        <dbReference type="Pfam" id="PF00266"/>
    </source>
</evidence>
<dbReference type="RefSeq" id="WP_040047753.1">
    <property type="nucleotide sequence ID" value="NZ_JWIR02000003.1"/>
</dbReference>
<dbReference type="InterPro" id="IPR000192">
    <property type="entry name" value="Aminotrans_V_dom"/>
</dbReference>
<sequence>MFYFDYAATTKMSEEALQVYIKANRDFFGNSSSLHNEGGRAQFILEQCRDSLAQLTGAKPEGIYFTSGGTESNILAICSLARSAKKRGSHLITSQAEHSSVHSAMAYLEKEGFQITKLPLNAQGVIDLHELAATIRPDTVLVSLQYINQEIGTVQPIQKIGPLLKEKGILLHSDCVQAFGKIDLRPIMKWVDSFSVTSHKLFGPKGTGAVYIHPCTRWQPLFPGLTHEKGLRGGTVNVPAIAAFTAAAEAACRSFSLDKEWSLRRRLKKQLTGSPFEWIEADDEQQLPSIIGMKRNGMEGQLVMLKLNEQGFAISTGSACDSRSENGTKAIMAMGCSLEEAKQFFRISFGRFTTHEEMEKLGDGLLQLCGMATC</sequence>
<dbReference type="PANTHER" id="PTHR11601:SF36">
    <property type="entry name" value="CYSTEINE DESULFURASE NIFS-RELATED"/>
    <property type="match status" value="1"/>
</dbReference>
<feature type="domain" description="Aminotransferase class V" evidence="3">
    <location>
        <begin position="3"/>
        <end position="361"/>
    </location>
</feature>
<dbReference type="Pfam" id="PF00266">
    <property type="entry name" value="Aminotran_5"/>
    <property type="match status" value="1"/>
</dbReference>
<dbReference type="SUPFAM" id="SSF53383">
    <property type="entry name" value="PLP-dependent transferases"/>
    <property type="match status" value="1"/>
</dbReference>
<comment type="caution">
    <text evidence="4">The sequence shown here is derived from an EMBL/GenBank/DDBJ whole genome shotgun (WGS) entry which is preliminary data.</text>
</comment>
<dbReference type="GO" id="GO:0003824">
    <property type="term" value="F:catalytic activity"/>
    <property type="evidence" value="ECO:0007669"/>
    <property type="project" value="UniProtKB-ARBA"/>
</dbReference>
<proteinExistence type="predicted"/>
<name>A0A0F5ID29_BACTR</name>
<dbReference type="InterPro" id="IPR015422">
    <property type="entry name" value="PyrdxlP-dep_Trfase_small"/>
</dbReference>
<dbReference type="PIRSF" id="PIRSF005572">
    <property type="entry name" value="NifS"/>
    <property type="match status" value="1"/>
</dbReference>
<evidence type="ECO:0000256" key="2">
    <source>
        <dbReference type="ARBA" id="ARBA00022898"/>
    </source>
</evidence>
<keyword evidence="2" id="KW-0663">Pyridoxal phosphate</keyword>
<dbReference type="InterPro" id="IPR016454">
    <property type="entry name" value="Cysteine_dSase"/>
</dbReference>
<comment type="cofactor">
    <cofactor evidence="1">
        <name>pyridoxal 5'-phosphate</name>
        <dbReference type="ChEBI" id="CHEBI:597326"/>
    </cofactor>
</comment>
<dbReference type="Gene3D" id="3.90.1150.10">
    <property type="entry name" value="Aspartate Aminotransferase, domain 1"/>
    <property type="match status" value="1"/>
</dbReference>
<dbReference type="OrthoDB" id="9808002at2"/>
<dbReference type="Proteomes" id="UP000031563">
    <property type="component" value="Unassembled WGS sequence"/>
</dbReference>
<dbReference type="InterPro" id="IPR015424">
    <property type="entry name" value="PyrdxlP-dep_Trfase"/>
</dbReference>
<dbReference type="STRING" id="1221996.QY95_01666"/>
<protein>
    <submittedName>
        <fullName evidence="4">Cysteine desulfurase</fullName>
    </submittedName>
</protein>
<evidence type="ECO:0000256" key="1">
    <source>
        <dbReference type="ARBA" id="ARBA00001933"/>
    </source>
</evidence>